<dbReference type="SUPFAM" id="SSF47729">
    <property type="entry name" value="IHF-like DNA-binding proteins"/>
    <property type="match status" value="1"/>
</dbReference>
<dbReference type="GO" id="GO:0003677">
    <property type="term" value="F:DNA binding"/>
    <property type="evidence" value="ECO:0007669"/>
    <property type="project" value="UniProtKB-KW"/>
</dbReference>
<evidence type="ECO:0000313" key="4">
    <source>
        <dbReference type="Proteomes" id="UP000003460"/>
    </source>
</evidence>
<accession>C9LJ23</accession>
<feature type="domain" description="HU" evidence="2">
    <location>
        <begin position="6"/>
        <end position="117"/>
    </location>
</feature>
<dbReference type="Gene3D" id="4.10.520.10">
    <property type="entry name" value="IHF-like DNA-binding proteins"/>
    <property type="match status" value="1"/>
</dbReference>
<dbReference type="Proteomes" id="UP000003460">
    <property type="component" value="Unassembled WGS sequence"/>
</dbReference>
<organism evidence="3 4">
    <name type="scientific">Alloprevotella tannerae ATCC 51259</name>
    <dbReference type="NCBI Taxonomy" id="626522"/>
    <lineage>
        <taxon>Bacteria</taxon>
        <taxon>Pseudomonadati</taxon>
        <taxon>Bacteroidota</taxon>
        <taxon>Bacteroidia</taxon>
        <taxon>Bacteroidales</taxon>
        <taxon>Prevotellaceae</taxon>
        <taxon>Alloprevotella</taxon>
    </lineage>
</organism>
<dbReference type="Pfam" id="PF18291">
    <property type="entry name" value="HU-HIG"/>
    <property type="match status" value="1"/>
</dbReference>
<protein>
    <submittedName>
        <fullName evidence="3">DNA-binding protein</fullName>
    </submittedName>
</protein>
<dbReference type="STRING" id="626522.GCWU000325_02234"/>
<dbReference type="AlphaFoldDB" id="C9LJ23"/>
<name>C9LJ23_9BACT</name>
<dbReference type="InterPro" id="IPR041607">
    <property type="entry name" value="HU-HIG"/>
</dbReference>
<keyword evidence="1 3" id="KW-0238">DNA-binding</keyword>
<dbReference type="NCBIfam" id="TIGR01201">
    <property type="entry name" value="HU_rel"/>
    <property type="match status" value="1"/>
</dbReference>
<dbReference type="eggNOG" id="COG0776">
    <property type="taxonomic scope" value="Bacteria"/>
</dbReference>
<evidence type="ECO:0000259" key="2">
    <source>
        <dbReference type="Pfam" id="PF18291"/>
    </source>
</evidence>
<comment type="caution">
    <text evidence="3">The sequence shown here is derived from an EMBL/GenBank/DDBJ whole genome shotgun (WGS) entry which is preliminary data.</text>
</comment>
<dbReference type="HOGENOM" id="CLU_112331_5_2_10"/>
<reference evidence="3" key="1">
    <citation type="submission" date="2009-09" db="EMBL/GenBank/DDBJ databases">
        <authorList>
            <person name="Weinstock G."/>
            <person name="Sodergren E."/>
            <person name="Clifton S."/>
            <person name="Fulton L."/>
            <person name="Fulton B."/>
            <person name="Courtney L."/>
            <person name="Fronick C."/>
            <person name="Harrison M."/>
            <person name="Strong C."/>
            <person name="Farmer C."/>
            <person name="Delahaunty K."/>
            <person name="Markovic C."/>
            <person name="Hall O."/>
            <person name="Minx P."/>
            <person name="Tomlinson C."/>
            <person name="Mitreva M."/>
            <person name="Nelson J."/>
            <person name="Hou S."/>
            <person name="Wollam A."/>
            <person name="Pepin K.H."/>
            <person name="Johnson M."/>
            <person name="Bhonagiri V."/>
            <person name="Nash W.E."/>
            <person name="Warren W."/>
            <person name="Chinwalla A."/>
            <person name="Mardis E.R."/>
            <person name="Wilson R.K."/>
        </authorList>
    </citation>
    <scope>NUCLEOTIDE SEQUENCE [LARGE SCALE GENOMIC DNA]</scope>
    <source>
        <strain evidence="3">ATCC 51259</strain>
    </source>
</reference>
<dbReference type="EMBL" id="ACIJ02000023">
    <property type="protein sequence ID" value="EEX70989.1"/>
    <property type="molecule type" value="Genomic_DNA"/>
</dbReference>
<evidence type="ECO:0000256" key="1">
    <source>
        <dbReference type="ARBA" id="ARBA00023125"/>
    </source>
</evidence>
<evidence type="ECO:0000313" key="3">
    <source>
        <dbReference type="EMBL" id="EEX70989.1"/>
    </source>
</evidence>
<keyword evidence="4" id="KW-1185">Reference proteome</keyword>
<proteinExistence type="predicted"/>
<dbReference type="InterPro" id="IPR010992">
    <property type="entry name" value="IHF-like_DNA-bd_dom_sf"/>
</dbReference>
<sequence>MKIMLYYLVSRRNPLKREEIKWYAQPVRVRPIELQTLATDIESRTTLSRADVKGLLDAVEHELIAQLAAGNRVALGDLGSFKLKIRSRGEKEKKKFTPKNILGTRVLFRCSTKLRHYFSLQGGSVRLMQVKSEKDQTPAPKSGQ</sequence>
<dbReference type="InterPro" id="IPR005902">
    <property type="entry name" value="HU_DNA-bd_put"/>
</dbReference>
<gene>
    <name evidence="3" type="ORF">GCWU000325_02234</name>
</gene>